<evidence type="ECO:0000313" key="3">
    <source>
        <dbReference type="Proteomes" id="UP000219612"/>
    </source>
</evidence>
<feature type="transmembrane region" description="Helical" evidence="1">
    <location>
        <begin position="156"/>
        <end position="175"/>
    </location>
</feature>
<evidence type="ECO:0000256" key="1">
    <source>
        <dbReference type="SAM" id="Phobius"/>
    </source>
</evidence>
<dbReference type="EMBL" id="OBDY01000017">
    <property type="protein sequence ID" value="SNY55924.1"/>
    <property type="molecule type" value="Genomic_DNA"/>
</dbReference>
<dbReference type="AlphaFoldDB" id="A0A285J6M5"/>
<accession>A0A285J6M5</accession>
<gene>
    <name evidence="2" type="ORF">SAMN05421748_11716</name>
</gene>
<dbReference type="Proteomes" id="UP000219612">
    <property type="component" value="Unassembled WGS sequence"/>
</dbReference>
<keyword evidence="1" id="KW-0472">Membrane</keyword>
<dbReference type="RefSeq" id="WP_097324413.1">
    <property type="nucleotide sequence ID" value="NZ_OBDY01000017.1"/>
</dbReference>
<evidence type="ECO:0000313" key="2">
    <source>
        <dbReference type="EMBL" id="SNY55924.1"/>
    </source>
</evidence>
<proteinExistence type="predicted"/>
<name>A0A285J6M5_9ACTN</name>
<keyword evidence="1" id="KW-0812">Transmembrane</keyword>
<sequence>MYLVPPMDDEPPPDYVTFVALHVNDLRRETLRLVGGDHEAAHLYMDVLADVACHWRRLIWRRRLLGHPHAAADYMTHRLATRTKQWRDEQIYEIDVRVLPPPASYYSRSGPRASLALRKAGLLPDTHRSGVEATADAGIAWVQAYRRQLWHRAGRLIVGGILLIAAMIQFMTSISTDY</sequence>
<organism evidence="2 3">
    <name type="scientific">Paractinoplanes atraurantiacus</name>
    <dbReference type="NCBI Taxonomy" id="1036182"/>
    <lineage>
        <taxon>Bacteria</taxon>
        <taxon>Bacillati</taxon>
        <taxon>Actinomycetota</taxon>
        <taxon>Actinomycetes</taxon>
        <taxon>Micromonosporales</taxon>
        <taxon>Micromonosporaceae</taxon>
        <taxon>Paractinoplanes</taxon>
    </lineage>
</organism>
<protein>
    <submittedName>
        <fullName evidence="2">Uncharacterized protein</fullName>
    </submittedName>
</protein>
<reference evidence="2 3" key="1">
    <citation type="submission" date="2017-09" db="EMBL/GenBank/DDBJ databases">
        <authorList>
            <person name="Ehlers B."/>
            <person name="Leendertz F.H."/>
        </authorList>
    </citation>
    <scope>NUCLEOTIDE SEQUENCE [LARGE SCALE GENOMIC DNA]</scope>
    <source>
        <strain evidence="2 3">CGMCC 4.6857</strain>
    </source>
</reference>
<keyword evidence="1" id="KW-1133">Transmembrane helix</keyword>
<keyword evidence="3" id="KW-1185">Reference proteome</keyword>
<dbReference type="OrthoDB" id="3291369at2"/>